<dbReference type="AlphaFoldDB" id="A0A240EGQ5"/>
<dbReference type="InterPro" id="IPR032689">
    <property type="entry name" value="TraG-D_C"/>
</dbReference>
<feature type="transmembrane region" description="Helical" evidence="1">
    <location>
        <begin position="43"/>
        <end position="59"/>
    </location>
</feature>
<dbReference type="InterPro" id="IPR027417">
    <property type="entry name" value="P-loop_NTPase"/>
</dbReference>
<evidence type="ECO:0000256" key="1">
    <source>
        <dbReference type="SAM" id="Phobius"/>
    </source>
</evidence>
<evidence type="ECO:0000313" key="3">
    <source>
        <dbReference type="EMBL" id="SNX47736.1"/>
    </source>
</evidence>
<dbReference type="Gene3D" id="3.40.50.300">
    <property type="entry name" value="P-loop containing nucleotide triphosphate hydrolases"/>
    <property type="match status" value="2"/>
</dbReference>
<dbReference type="Pfam" id="PF12696">
    <property type="entry name" value="TraG-D_C"/>
    <property type="match status" value="1"/>
</dbReference>
<feature type="domain" description="TraD/TraG TraM recognition site" evidence="2">
    <location>
        <begin position="535"/>
        <end position="647"/>
    </location>
</feature>
<sequence length="727" mass="81514">MSTEKELDGLLRPSFEIRTIAYCGIMIPFIGLAGPYIGLTTSWILVFIAILILLASYRLKSLIKMKKYQMSLNVIDAFHLNTDQLPWTDKLQWIGRGFAYEDSDAQRVWDAKKENLKPFYRQPAFVERLRKNEVKVSLRKGKHKGLKERAEALLAKQSSKQEFRFGFLPFAIRNIYKPLPPVGGNALYHATGYEREQDVYMPLDDRAGHGIMFGQSRVGKTVFLRSQICQDIARGDGVAGVFDPKMDLELLGIMWAEAKRLGKEDNFYVFLLGEPELSSKYNSISDFSRLTAVAGRISNQMSGSGDGQVFKDFAFNFMVYISAALLDMGEQPTFKSMKANIEDLEGLFNRFGKHLMRKHNPNYIEEYEALNKPKFKQNAKGELVEDKLKMGAMKGRDYSTVITDKITTDFYERNPKLINQYFEGLRSTMKSDQQYTSKLTASLIPLLTKLTSGQLADIISPDFDDIADKRTTFSWDKIIQRRGIFYCGLSAMQDEVTAEAVGNTFFADLVAKAGEINNYGINKGMPGASTKDIIPINLHCDEFQALISSDEVISLLNRSGSAGVRIMAYTQTRADIEAKLGDKAKADVVLGNFNNVFMMRVANKYTAEYLTEMVRTADVMAIDTMGATSDGGAITPKSGFNEDDDANTAGEGFFGTRTQASIKVEAHQPIISDETIMTLPKGQAFAYINRNKLVKLRFPILHDAAGAEVGNAEVIYRELRERIARAT</sequence>
<dbReference type="NCBIfam" id="TIGR03743">
    <property type="entry name" value="SXT_TraD"/>
    <property type="match status" value="1"/>
</dbReference>
<dbReference type="RefSeq" id="WP_096992980.1">
    <property type="nucleotide sequence ID" value="NZ_JBHSII010000006.1"/>
</dbReference>
<evidence type="ECO:0000313" key="4">
    <source>
        <dbReference type="Proteomes" id="UP000219336"/>
    </source>
</evidence>
<dbReference type="OrthoDB" id="7817736at2"/>
<feature type="transmembrane region" description="Helical" evidence="1">
    <location>
        <begin position="20"/>
        <end position="37"/>
    </location>
</feature>
<reference evidence="4" key="1">
    <citation type="submission" date="2016-06" db="EMBL/GenBank/DDBJ databases">
        <authorList>
            <person name="Rodrigo-Torres L."/>
            <person name="Arahal R.D."/>
            <person name="Lucena T."/>
        </authorList>
    </citation>
    <scope>NUCLEOTIDE SEQUENCE [LARGE SCALE GENOMIC DNA]</scope>
    <source>
        <strain evidence="4">CECT8203</strain>
    </source>
</reference>
<dbReference type="EMBL" id="OANU01000012">
    <property type="protein sequence ID" value="SNX47736.1"/>
    <property type="molecule type" value="Genomic_DNA"/>
</dbReference>
<gene>
    <name evidence="3" type="ORF">VTH8203_01351</name>
</gene>
<dbReference type="CDD" id="cd01127">
    <property type="entry name" value="TrwB_TraG_TraD_VirD4"/>
    <property type="match status" value="1"/>
</dbReference>
<accession>A0A240EGQ5</accession>
<protein>
    <submittedName>
        <fullName evidence="3">TraM recognition site of TraD and TraG</fullName>
    </submittedName>
</protein>
<evidence type="ECO:0000259" key="2">
    <source>
        <dbReference type="Pfam" id="PF12696"/>
    </source>
</evidence>
<dbReference type="InterPro" id="IPR022458">
    <property type="entry name" value="Conjugative_coupling_TraG/TraD"/>
</dbReference>
<dbReference type="Proteomes" id="UP000219336">
    <property type="component" value="Unassembled WGS sequence"/>
</dbReference>
<dbReference type="SUPFAM" id="SSF52540">
    <property type="entry name" value="P-loop containing nucleoside triphosphate hydrolases"/>
    <property type="match status" value="1"/>
</dbReference>
<keyword evidence="1" id="KW-0472">Membrane</keyword>
<proteinExistence type="predicted"/>
<keyword evidence="1" id="KW-0812">Transmembrane</keyword>
<name>A0A240EGQ5_9VIBR</name>
<organism evidence="3 4">
    <name type="scientific">Vibrio thalassae</name>
    <dbReference type="NCBI Taxonomy" id="1243014"/>
    <lineage>
        <taxon>Bacteria</taxon>
        <taxon>Pseudomonadati</taxon>
        <taxon>Pseudomonadota</taxon>
        <taxon>Gammaproteobacteria</taxon>
        <taxon>Vibrionales</taxon>
        <taxon>Vibrionaceae</taxon>
        <taxon>Vibrio</taxon>
    </lineage>
</organism>
<keyword evidence="4" id="KW-1185">Reference proteome</keyword>
<keyword evidence="1" id="KW-1133">Transmembrane helix</keyword>